<reference evidence="3" key="1">
    <citation type="submission" date="2018-05" db="EMBL/GenBank/DDBJ databases">
        <authorList>
            <person name="Li X."/>
        </authorList>
    </citation>
    <scope>NUCLEOTIDE SEQUENCE [LARGE SCALE GENOMIC DNA]</scope>
    <source>
        <strain evidence="3">HKS-05</strain>
    </source>
</reference>
<dbReference type="PANTHER" id="PTHR45947:SF3">
    <property type="entry name" value="SULFOQUINOVOSYL TRANSFERASE SQD2"/>
    <property type="match status" value="1"/>
</dbReference>
<dbReference type="Proteomes" id="UP000249842">
    <property type="component" value="Unassembled WGS sequence"/>
</dbReference>
<protein>
    <submittedName>
        <fullName evidence="2">Glycosyltransferase family 4 protein</fullName>
    </submittedName>
</protein>
<dbReference type="InterPro" id="IPR001296">
    <property type="entry name" value="Glyco_trans_1"/>
</dbReference>
<evidence type="ECO:0000313" key="2">
    <source>
        <dbReference type="EMBL" id="RAK60773.1"/>
    </source>
</evidence>
<dbReference type="EMBL" id="QFYP01000001">
    <property type="protein sequence ID" value="RAK60773.1"/>
    <property type="molecule type" value="Genomic_DNA"/>
</dbReference>
<accession>A0A328B0S9</accession>
<sequence>MRTALVHYWLVNMRGGEQVLRQLMALHPEADVITNVYDPVQTGELFYGRERPRTTMIDRLPYAKTAYPMYMPLMPSALEALDMNPYDLIVSSESGPAKWVIPRPNARHICYMHSPMRYLWDQRHLYRKKLPALVRPLFDSVTGGLRQQDVVSSMRVDEFVANSSFVAQRIQKYYRREASVVPPPVAQDDIGPPQSPEDYYLFAGQLVSYKDVRAAVDACVALGRRLVVVGAGPERKYVEQFAGQGVEYHGRVSREELVRLMARCRGLLFPGVEDFGIVPVEILASGRPVIALNEGGIIDTVEDRVTGILYDRRVGLKAAMVQFEEWLPDFKPGDAVRAAQQFTPEAFARRWRAVLAGAPLRPTGDLIPVRPIRALA</sequence>
<comment type="caution">
    <text evidence="2">The sequence shown here is derived from an EMBL/GenBank/DDBJ whole genome shotgun (WGS) entry which is preliminary data.</text>
</comment>
<name>A0A328B0S9_9CAUL</name>
<evidence type="ECO:0000259" key="1">
    <source>
        <dbReference type="Pfam" id="PF00534"/>
    </source>
</evidence>
<keyword evidence="2" id="KW-0808">Transferase</keyword>
<dbReference type="InterPro" id="IPR050194">
    <property type="entry name" value="Glycosyltransferase_grp1"/>
</dbReference>
<proteinExistence type="predicted"/>
<dbReference type="PANTHER" id="PTHR45947">
    <property type="entry name" value="SULFOQUINOVOSYL TRANSFERASE SQD2"/>
    <property type="match status" value="1"/>
</dbReference>
<dbReference type="AlphaFoldDB" id="A0A328B0S9"/>
<evidence type="ECO:0000313" key="3">
    <source>
        <dbReference type="Proteomes" id="UP000249842"/>
    </source>
</evidence>
<dbReference type="GO" id="GO:0016757">
    <property type="term" value="F:glycosyltransferase activity"/>
    <property type="evidence" value="ECO:0007669"/>
    <property type="project" value="InterPro"/>
</dbReference>
<dbReference type="RefSeq" id="WP_111458065.1">
    <property type="nucleotide sequence ID" value="NZ_QFYP01000001.1"/>
</dbReference>
<dbReference type="Gene3D" id="3.40.50.2000">
    <property type="entry name" value="Glycogen Phosphorylase B"/>
    <property type="match status" value="2"/>
</dbReference>
<organism evidence="2 3">
    <name type="scientific">Phenylobacterium hankyongense</name>
    <dbReference type="NCBI Taxonomy" id="1813876"/>
    <lineage>
        <taxon>Bacteria</taxon>
        <taxon>Pseudomonadati</taxon>
        <taxon>Pseudomonadota</taxon>
        <taxon>Alphaproteobacteria</taxon>
        <taxon>Caulobacterales</taxon>
        <taxon>Caulobacteraceae</taxon>
        <taxon>Phenylobacterium</taxon>
    </lineage>
</organism>
<dbReference type="Pfam" id="PF00534">
    <property type="entry name" value="Glycos_transf_1"/>
    <property type="match status" value="1"/>
</dbReference>
<dbReference type="SUPFAM" id="SSF53756">
    <property type="entry name" value="UDP-Glycosyltransferase/glycogen phosphorylase"/>
    <property type="match status" value="1"/>
</dbReference>
<dbReference type="OrthoDB" id="9801573at2"/>
<feature type="domain" description="Glycosyl transferase family 1" evidence="1">
    <location>
        <begin position="194"/>
        <end position="313"/>
    </location>
</feature>
<keyword evidence="3" id="KW-1185">Reference proteome</keyword>
<gene>
    <name evidence="2" type="ORF">DJ021_13630</name>
</gene>